<dbReference type="EMBL" id="JACRSP010000002">
    <property type="protein sequence ID" value="MBC8535773.1"/>
    <property type="molecule type" value="Genomic_DNA"/>
</dbReference>
<evidence type="ECO:0000313" key="3">
    <source>
        <dbReference type="Proteomes" id="UP000620366"/>
    </source>
</evidence>
<dbReference type="PIRSF" id="PIRSF005956">
    <property type="entry name" value="BtpA"/>
    <property type="match status" value="1"/>
</dbReference>
<dbReference type="Pfam" id="PF03437">
    <property type="entry name" value="BtpA"/>
    <property type="match status" value="1"/>
</dbReference>
<dbReference type="SUPFAM" id="SSF51366">
    <property type="entry name" value="Ribulose-phoshate binding barrel"/>
    <property type="match status" value="1"/>
</dbReference>
<reference evidence="2" key="1">
    <citation type="submission" date="2020-08" db="EMBL/GenBank/DDBJ databases">
        <title>Genome public.</title>
        <authorList>
            <person name="Liu C."/>
            <person name="Sun Q."/>
        </authorList>
    </citation>
    <scope>NUCLEOTIDE SEQUENCE</scope>
    <source>
        <strain evidence="2">BX7</strain>
    </source>
</reference>
<dbReference type="InterPro" id="IPR011060">
    <property type="entry name" value="RibuloseP-bd_barrel"/>
</dbReference>
<gene>
    <name evidence="2" type="ORF">H8695_03590</name>
</gene>
<dbReference type="PANTHER" id="PTHR21381">
    <property type="entry name" value="ZGC:162297"/>
    <property type="match status" value="1"/>
</dbReference>
<dbReference type="InterPro" id="IPR005137">
    <property type="entry name" value="BtpA"/>
</dbReference>
<protein>
    <submittedName>
        <fullName evidence="2">BtpA/SgcQ family protein</fullName>
    </submittedName>
</protein>
<keyword evidence="3" id="KW-1185">Reference proteome</keyword>
<dbReference type="NCBIfam" id="TIGR00259">
    <property type="entry name" value="thylakoid_BtpA"/>
    <property type="match status" value="1"/>
</dbReference>
<name>A0A926HTY8_9FIRM</name>
<proteinExistence type="inferred from homology"/>
<evidence type="ECO:0000313" key="2">
    <source>
        <dbReference type="EMBL" id="MBC8535773.1"/>
    </source>
</evidence>
<organism evidence="2 3">
    <name type="scientific">Feifania hominis</name>
    <dbReference type="NCBI Taxonomy" id="2763660"/>
    <lineage>
        <taxon>Bacteria</taxon>
        <taxon>Bacillati</taxon>
        <taxon>Bacillota</taxon>
        <taxon>Clostridia</taxon>
        <taxon>Eubacteriales</taxon>
        <taxon>Feifaniaceae</taxon>
        <taxon>Feifania</taxon>
    </lineage>
</organism>
<dbReference type="PANTHER" id="PTHR21381:SF3">
    <property type="entry name" value="SGC REGION PROTEIN SGCQ-RELATED"/>
    <property type="match status" value="1"/>
</dbReference>
<comment type="similarity">
    <text evidence="1">Belongs to the BtpA family.</text>
</comment>
<sequence length="273" mass="29526">MSWLKEMFGVEKPIIALMHVRALPGEPRYKTDVGDMKEIVKIARNDLHALQAGGVDGILFSNEFGMPYLQKAETSSVACMSRIVGELMSEIKVPYGANIIADPYAALDFAVAIDASFIRGQITGTYASDGMGLVSRNVGETARHKMALGLKDLKMFYSLTPEGAVYLGKRDLASIAKSTVFNCKADAVCVSGACAGGETDKDKLAIVKEAVGPDVPVMNNTGLRYNNVETHLAIADGAFVGTAFKVDGKFENYVDPKEVEKLMNKVRAFRETL</sequence>
<comment type="caution">
    <text evidence="2">The sequence shown here is derived from an EMBL/GenBank/DDBJ whole genome shotgun (WGS) entry which is preliminary data.</text>
</comment>
<accession>A0A926HTY8</accession>
<evidence type="ECO:0000256" key="1">
    <source>
        <dbReference type="ARBA" id="ARBA00006007"/>
    </source>
</evidence>
<dbReference type="AlphaFoldDB" id="A0A926HTY8"/>
<dbReference type="Proteomes" id="UP000620366">
    <property type="component" value="Unassembled WGS sequence"/>
</dbReference>
<dbReference type="RefSeq" id="WP_249299517.1">
    <property type="nucleotide sequence ID" value="NZ_JACRSP010000002.1"/>
</dbReference>